<evidence type="ECO:0000313" key="2">
    <source>
        <dbReference type="EMBL" id="ETR66452.1"/>
    </source>
</evidence>
<dbReference type="GO" id="GO:0016020">
    <property type="term" value="C:membrane"/>
    <property type="evidence" value="ECO:0007669"/>
    <property type="project" value="InterPro"/>
</dbReference>
<dbReference type="Proteomes" id="UP000189670">
    <property type="component" value="Unassembled WGS sequence"/>
</dbReference>
<reference evidence="3" key="1">
    <citation type="submission" date="2012-11" db="EMBL/GenBank/DDBJ databases">
        <authorList>
            <person name="Lucero-Rivera Y.E."/>
            <person name="Tovar-Ramirez D."/>
        </authorList>
    </citation>
    <scope>NUCLEOTIDE SEQUENCE [LARGE SCALE GENOMIC DNA]</scope>
    <source>
        <strain evidence="3">Araruama</strain>
    </source>
</reference>
<dbReference type="SUPFAM" id="SSF49313">
    <property type="entry name" value="Cadherin-like"/>
    <property type="match status" value="1"/>
</dbReference>
<protein>
    <recommendedName>
        <fullName evidence="1">Cadherin domain-containing protein</fullName>
    </recommendedName>
</protein>
<evidence type="ECO:0000259" key="1">
    <source>
        <dbReference type="PROSITE" id="PS50268"/>
    </source>
</evidence>
<name>A0A1V1NV29_9BACT</name>
<dbReference type="GO" id="GO:0005509">
    <property type="term" value="F:calcium ion binding"/>
    <property type="evidence" value="ECO:0007669"/>
    <property type="project" value="InterPro"/>
</dbReference>
<comment type="caution">
    <text evidence="2">The sequence shown here is derived from an EMBL/GenBank/DDBJ whole genome shotgun (WGS) entry which is preliminary data.</text>
</comment>
<feature type="domain" description="Cadherin" evidence="1">
    <location>
        <begin position="67"/>
        <end position="169"/>
    </location>
</feature>
<gene>
    <name evidence="2" type="ORF">OMM_05644</name>
</gene>
<dbReference type="AlphaFoldDB" id="A0A1V1NV29"/>
<sequence>MIVTAEASDLTLVSTLNITNKQALSLTPNTNQSGECSITISVFDGALTATTSFVLSVVSINDPPAFQLSQNAITVDEDFSTPQSITIIMGINPDDELSQSFTYSLSPGSSAIASLTINETTGQVTIESIANQNGYQEFSVIANDGMSENNTAAQYVALTINAINDIPTFELSKKQYNT</sequence>
<dbReference type="EMBL" id="ATBP01001974">
    <property type="protein sequence ID" value="ETR66452.1"/>
    <property type="molecule type" value="Genomic_DNA"/>
</dbReference>
<organism evidence="2 3">
    <name type="scientific">Candidatus Magnetoglobus multicellularis str. Araruama</name>
    <dbReference type="NCBI Taxonomy" id="890399"/>
    <lineage>
        <taxon>Bacteria</taxon>
        <taxon>Pseudomonadati</taxon>
        <taxon>Thermodesulfobacteriota</taxon>
        <taxon>Desulfobacteria</taxon>
        <taxon>Desulfobacterales</taxon>
        <taxon>Desulfobacteraceae</taxon>
        <taxon>Candidatus Magnetoglobus</taxon>
    </lineage>
</organism>
<proteinExistence type="predicted"/>
<dbReference type="Gene3D" id="2.60.40.60">
    <property type="entry name" value="Cadherins"/>
    <property type="match status" value="1"/>
</dbReference>
<dbReference type="GO" id="GO:0007156">
    <property type="term" value="P:homophilic cell adhesion via plasma membrane adhesion molecules"/>
    <property type="evidence" value="ECO:0007669"/>
    <property type="project" value="InterPro"/>
</dbReference>
<dbReference type="InterPro" id="IPR002126">
    <property type="entry name" value="Cadherin-like_dom"/>
</dbReference>
<dbReference type="InterPro" id="IPR015919">
    <property type="entry name" value="Cadherin-like_sf"/>
</dbReference>
<accession>A0A1V1NV29</accession>
<evidence type="ECO:0000313" key="3">
    <source>
        <dbReference type="Proteomes" id="UP000189670"/>
    </source>
</evidence>
<dbReference type="PROSITE" id="PS50268">
    <property type="entry name" value="CADHERIN_2"/>
    <property type="match status" value="1"/>
</dbReference>